<dbReference type="SMART" id="SM00179">
    <property type="entry name" value="EGF_CA"/>
    <property type="match status" value="2"/>
</dbReference>
<dbReference type="InterPro" id="IPR001881">
    <property type="entry name" value="EGF-like_Ca-bd_dom"/>
</dbReference>
<dbReference type="InterPro" id="IPR036055">
    <property type="entry name" value="LDL_receptor-like_sf"/>
</dbReference>
<evidence type="ECO:0000256" key="13">
    <source>
        <dbReference type="PROSITE-ProRule" id="PRU00076"/>
    </source>
</evidence>
<keyword evidence="6 18" id="KW-0732">Signal</keyword>
<evidence type="ECO:0000256" key="3">
    <source>
        <dbReference type="ARBA" id="ARBA00022536"/>
    </source>
</evidence>
<comment type="caution">
    <text evidence="20">The sequence shown here is derived from an EMBL/GenBank/DDBJ whole genome shotgun (WGS) entry which is preliminary data.</text>
</comment>
<dbReference type="InterPro" id="IPR018097">
    <property type="entry name" value="EGF_Ca-bd_CS"/>
</dbReference>
<dbReference type="InterPro" id="IPR000033">
    <property type="entry name" value="LDLR_classB_rpt"/>
</dbReference>
<keyword evidence="8 17" id="KW-1133">Transmembrane helix</keyword>
<feature type="disulfide bond" evidence="13">
    <location>
        <begin position="1120"/>
        <end position="1129"/>
    </location>
</feature>
<dbReference type="PROSITE" id="PS50068">
    <property type="entry name" value="LDLRA_2"/>
    <property type="match status" value="8"/>
</dbReference>
<evidence type="ECO:0000259" key="19">
    <source>
        <dbReference type="PROSITE" id="PS50026"/>
    </source>
</evidence>
<proteinExistence type="predicted"/>
<evidence type="ECO:0000256" key="12">
    <source>
        <dbReference type="ARBA" id="ARBA00023180"/>
    </source>
</evidence>
<dbReference type="InterPro" id="IPR023415">
    <property type="entry name" value="LDLR_class-A_CS"/>
</dbReference>
<dbReference type="PROSITE" id="PS01186">
    <property type="entry name" value="EGF_2"/>
    <property type="match status" value="1"/>
</dbReference>
<dbReference type="AlphaFoldDB" id="A0A9Q1HUN3"/>
<evidence type="ECO:0000313" key="20">
    <source>
        <dbReference type="EMBL" id="KAJ8262673.1"/>
    </source>
</evidence>
<comment type="subcellular location">
    <subcellularLocation>
        <location evidence="2">Endomembrane system</location>
    </subcellularLocation>
    <subcellularLocation>
        <location evidence="1">Membrane</location>
        <topology evidence="1">Single-pass membrane protein</topology>
    </subcellularLocation>
</comment>
<feature type="transmembrane region" description="Helical" evidence="17">
    <location>
        <begin position="1141"/>
        <end position="1161"/>
    </location>
</feature>
<dbReference type="PANTHER" id="PTHR22722:SF12">
    <property type="entry name" value="EGF-LIKE DOMAIN-CONTAINING PROTEIN"/>
    <property type="match status" value="1"/>
</dbReference>
<keyword evidence="11" id="KW-0675">Receptor</keyword>
<dbReference type="PROSITE" id="PS00022">
    <property type="entry name" value="EGF_1"/>
    <property type="match status" value="1"/>
</dbReference>
<dbReference type="GO" id="GO:0042562">
    <property type="term" value="F:hormone binding"/>
    <property type="evidence" value="ECO:0007669"/>
    <property type="project" value="TreeGrafter"/>
</dbReference>
<dbReference type="FunFam" id="2.10.25.10:FF:000010">
    <property type="entry name" value="Pro-epidermal growth factor"/>
    <property type="match status" value="1"/>
</dbReference>
<evidence type="ECO:0000256" key="5">
    <source>
        <dbReference type="ARBA" id="ARBA00022692"/>
    </source>
</evidence>
<dbReference type="PROSITE" id="PS01209">
    <property type="entry name" value="LDLRA_1"/>
    <property type="match status" value="4"/>
</dbReference>
<evidence type="ECO:0000256" key="11">
    <source>
        <dbReference type="ARBA" id="ARBA00023170"/>
    </source>
</evidence>
<keyword evidence="21" id="KW-1185">Reference proteome</keyword>
<keyword evidence="3 13" id="KW-0245">EGF-like domain</keyword>
<dbReference type="InterPro" id="IPR011042">
    <property type="entry name" value="6-blade_b-propeller_TolB-like"/>
</dbReference>
<feature type="disulfide bond" evidence="14">
    <location>
        <begin position="254"/>
        <end position="269"/>
    </location>
</feature>
<dbReference type="CDD" id="cd00112">
    <property type="entry name" value="LDLa"/>
    <property type="match status" value="8"/>
</dbReference>
<dbReference type="Pfam" id="PF07645">
    <property type="entry name" value="EGF_CA"/>
    <property type="match status" value="1"/>
</dbReference>
<dbReference type="InterPro" id="IPR000742">
    <property type="entry name" value="EGF"/>
</dbReference>
<keyword evidence="9 17" id="KW-0472">Membrane</keyword>
<dbReference type="FunFam" id="4.10.400.10:FF:000034">
    <property type="entry name" value="Low-density lipoprotein receptor-related protein 2"/>
    <property type="match status" value="1"/>
</dbReference>
<dbReference type="InterPro" id="IPR000152">
    <property type="entry name" value="EGF-type_Asp/Asn_hydroxyl_site"/>
</dbReference>
<evidence type="ECO:0000256" key="4">
    <source>
        <dbReference type="ARBA" id="ARBA00022583"/>
    </source>
</evidence>
<feature type="disulfide bond" evidence="14">
    <location>
        <begin position="133"/>
        <end position="148"/>
    </location>
</feature>
<protein>
    <recommendedName>
        <fullName evidence="19">EGF-like domain-containing protein</fullName>
    </recommendedName>
</protein>
<evidence type="ECO:0000256" key="1">
    <source>
        <dbReference type="ARBA" id="ARBA00004167"/>
    </source>
</evidence>
<evidence type="ECO:0000256" key="10">
    <source>
        <dbReference type="ARBA" id="ARBA00023157"/>
    </source>
</evidence>
<dbReference type="GO" id="GO:0005509">
    <property type="term" value="F:calcium ion binding"/>
    <property type="evidence" value="ECO:0007669"/>
    <property type="project" value="InterPro"/>
</dbReference>
<dbReference type="Gene3D" id="2.10.25.10">
    <property type="entry name" value="Laminin"/>
    <property type="match status" value="3"/>
</dbReference>
<dbReference type="Gene3D" id="4.10.400.10">
    <property type="entry name" value="Low-density Lipoprotein Receptor"/>
    <property type="match status" value="7"/>
</dbReference>
<organism evidence="20 21">
    <name type="scientific">Conger conger</name>
    <name type="common">Conger eel</name>
    <name type="synonym">Muraena conger</name>
    <dbReference type="NCBI Taxonomy" id="82655"/>
    <lineage>
        <taxon>Eukaryota</taxon>
        <taxon>Metazoa</taxon>
        <taxon>Chordata</taxon>
        <taxon>Craniata</taxon>
        <taxon>Vertebrata</taxon>
        <taxon>Euteleostomi</taxon>
        <taxon>Actinopterygii</taxon>
        <taxon>Neopterygii</taxon>
        <taxon>Teleostei</taxon>
        <taxon>Anguilliformes</taxon>
        <taxon>Congridae</taxon>
        <taxon>Conger</taxon>
    </lineage>
</organism>
<dbReference type="GO" id="GO:0012505">
    <property type="term" value="C:endomembrane system"/>
    <property type="evidence" value="ECO:0007669"/>
    <property type="project" value="UniProtKB-SubCell"/>
</dbReference>
<dbReference type="SMART" id="SM00135">
    <property type="entry name" value="LY"/>
    <property type="match status" value="9"/>
</dbReference>
<dbReference type="EMBL" id="JAFJMO010000011">
    <property type="protein sequence ID" value="KAJ8262673.1"/>
    <property type="molecule type" value="Genomic_DNA"/>
</dbReference>
<dbReference type="FunFam" id="2.120.10.30:FF:000241">
    <property type="entry name" value="Low-density lipoprotein receptor-related protein 6"/>
    <property type="match status" value="1"/>
</dbReference>
<dbReference type="InterPro" id="IPR009030">
    <property type="entry name" value="Growth_fac_rcpt_cys_sf"/>
</dbReference>
<keyword evidence="4" id="KW-0254">Endocytosis</keyword>
<feature type="domain" description="EGF-like" evidence="19">
    <location>
        <begin position="352"/>
        <end position="386"/>
    </location>
</feature>
<feature type="disulfide bond" evidence="14">
    <location>
        <begin position="172"/>
        <end position="187"/>
    </location>
</feature>
<feature type="chain" id="PRO_5040474113" description="EGF-like domain-containing protein" evidence="18">
    <location>
        <begin position="20"/>
        <end position="1210"/>
    </location>
</feature>
<comment type="caution">
    <text evidence="13">Lacks conserved residue(s) required for the propagation of feature annotation.</text>
</comment>
<dbReference type="PROSITE" id="PS50026">
    <property type="entry name" value="EGF_3"/>
    <property type="match status" value="2"/>
</dbReference>
<dbReference type="Gene3D" id="4.10.1220.10">
    <property type="entry name" value="EGF-type module"/>
    <property type="match status" value="1"/>
</dbReference>
<feature type="disulfide bond" evidence="14">
    <location>
        <begin position="94"/>
        <end position="109"/>
    </location>
</feature>
<accession>A0A9Q1HUN3</accession>
<keyword evidence="5 17" id="KW-0812">Transmembrane</keyword>
<feature type="disulfide bond" evidence="14">
    <location>
        <begin position="281"/>
        <end position="299"/>
    </location>
</feature>
<dbReference type="InterPro" id="IPR051221">
    <property type="entry name" value="LDLR-related"/>
</dbReference>
<feature type="disulfide bond" evidence="14">
    <location>
        <begin position="160"/>
        <end position="178"/>
    </location>
</feature>
<evidence type="ECO:0000256" key="18">
    <source>
        <dbReference type="SAM" id="SignalP"/>
    </source>
</evidence>
<dbReference type="GO" id="GO:0006898">
    <property type="term" value="P:receptor-mediated endocytosis"/>
    <property type="evidence" value="ECO:0007669"/>
    <property type="project" value="TreeGrafter"/>
</dbReference>
<feature type="disulfide bond" evidence="14">
    <location>
        <begin position="55"/>
        <end position="70"/>
    </location>
</feature>
<dbReference type="GO" id="GO:0016324">
    <property type="term" value="C:apical plasma membrane"/>
    <property type="evidence" value="ECO:0007669"/>
    <property type="project" value="TreeGrafter"/>
</dbReference>
<keyword evidence="10 13" id="KW-1015">Disulfide bond</keyword>
<dbReference type="InterPro" id="IPR002172">
    <property type="entry name" value="LDrepeatLR_classA_rpt"/>
</dbReference>
<dbReference type="OrthoDB" id="8831087at2759"/>
<dbReference type="SUPFAM" id="SSF63825">
    <property type="entry name" value="YWTD domain"/>
    <property type="match status" value="2"/>
</dbReference>
<dbReference type="Gene3D" id="2.120.10.30">
    <property type="entry name" value="TolB, C-terminal domain"/>
    <property type="match status" value="2"/>
</dbReference>
<dbReference type="SUPFAM" id="SSF57196">
    <property type="entry name" value="EGF/Laminin"/>
    <property type="match status" value="1"/>
</dbReference>
<evidence type="ECO:0000313" key="21">
    <source>
        <dbReference type="Proteomes" id="UP001152803"/>
    </source>
</evidence>
<feature type="repeat" description="LDL-receptor class B" evidence="15">
    <location>
        <begin position="528"/>
        <end position="571"/>
    </location>
</feature>
<dbReference type="PROSITE" id="PS01187">
    <property type="entry name" value="EGF_CA"/>
    <property type="match status" value="1"/>
</dbReference>
<feature type="region of interest" description="Disordered" evidence="16">
    <location>
        <begin position="1055"/>
        <end position="1084"/>
    </location>
</feature>
<gene>
    <name evidence="20" type="ORF">COCON_G00151300</name>
</gene>
<dbReference type="FunFam" id="4.10.400.10:FF:000045">
    <property type="entry name" value="Low-density lipoprotein receptor-related protein 2"/>
    <property type="match status" value="1"/>
</dbReference>
<feature type="repeat" description="LDL-receptor class B" evidence="15">
    <location>
        <begin position="572"/>
        <end position="614"/>
    </location>
</feature>
<dbReference type="PROSITE" id="PS51120">
    <property type="entry name" value="LDLRB"/>
    <property type="match status" value="2"/>
</dbReference>
<feature type="domain" description="EGF-like" evidence="19">
    <location>
        <begin position="1094"/>
        <end position="1130"/>
    </location>
</feature>
<reference evidence="20" key="1">
    <citation type="journal article" date="2023" name="Science">
        <title>Genome structures resolve the early diversification of teleost fishes.</title>
        <authorList>
            <person name="Parey E."/>
            <person name="Louis A."/>
            <person name="Montfort J."/>
            <person name="Bouchez O."/>
            <person name="Roques C."/>
            <person name="Iampietro C."/>
            <person name="Lluch J."/>
            <person name="Castinel A."/>
            <person name="Donnadieu C."/>
            <person name="Desvignes T."/>
            <person name="Floi Bucao C."/>
            <person name="Jouanno E."/>
            <person name="Wen M."/>
            <person name="Mejri S."/>
            <person name="Dirks R."/>
            <person name="Jansen H."/>
            <person name="Henkel C."/>
            <person name="Chen W.J."/>
            <person name="Zahm M."/>
            <person name="Cabau C."/>
            <person name="Klopp C."/>
            <person name="Thompson A.W."/>
            <person name="Robinson-Rechavi M."/>
            <person name="Braasch I."/>
            <person name="Lecointre G."/>
            <person name="Bobe J."/>
            <person name="Postlethwait J.H."/>
            <person name="Berthelot C."/>
            <person name="Roest Crollius H."/>
            <person name="Guiguen Y."/>
        </authorList>
    </citation>
    <scope>NUCLEOTIDE SEQUENCE</scope>
    <source>
        <strain evidence="20">Concon-B</strain>
    </source>
</reference>
<dbReference type="CDD" id="cd00054">
    <property type="entry name" value="EGF_CA"/>
    <property type="match status" value="1"/>
</dbReference>
<dbReference type="SMART" id="SM00181">
    <property type="entry name" value="EGF"/>
    <property type="match status" value="6"/>
</dbReference>
<evidence type="ECO:0000256" key="9">
    <source>
        <dbReference type="ARBA" id="ARBA00023136"/>
    </source>
</evidence>
<dbReference type="GO" id="GO:0043235">
    <property type="term" value="C:receptor complex"/>
    <property type="evidence" value="ECO:0007669"/>
    <property type="project" value="TreeGrafter"/>
</dbReference>
<dbReference type="SMART" id="SM00192">
    <property type="entry name" value="LDLa"/>
    <property type="match status" value="8"/>
</dbReference>
<feature type="disulfide bond" evidence="14">
    <location>
        <begin position="153"/>
        <end position="165"/>
    </location>
</feature>
<evidence type="ECO:0000256" key="17">
    <source>
        <dbReference type="SAM" id="Phobius"/>
    </source>
</evidence>
<dbReference type="InterPro" id="IPR049883">
    <property type="entry name" value="NOTCH1_EGF-like"/>
</dbReference>
<dbReference type="PROSITE" id="PS00010">
    <property type="entry name" value="ASX_HYDROXYL"/>
    <property type="match status" value="1"/>
</dbReference>
<feature type="signal peptide" evidence="18">
    <location>
        <begin position="1"/>
        <end position="19"/>
    </location>
</feature>
<keyword evidence="7" id="KW-0677">Repeat</keyword>
<feature type="disulfide bond" evidence="14">
    <location>
        <begin position="193"/>
        <end position="205"/>
    </location>
</feature>
<keyword evidence="12" id="KW-0325">Glycoprotein</keyword>
<dbReference type="Proteomes" id="UP001152803">
    <property type="component" value="Unassembled WGS sequence"/>
</dbReference>
<evidence type="ECO:0000256" key="16">
    <source>
        <dbReference type="SAM" id="MobiDB-lite"/>
    </source>
</evidence>
<evidence type="ECO:0000256" key="2">
    <source>
        <dbReference type="ARBA" id="ARBA00004308"/>
    </source>
</evidence>
<evidence type="ECO:0000256" key="6">
    <source>
        <dbReference type="ARBA" id="ARBA00022729"/>
    </source>
</evidence>
<dbReference type="SUPFAM" id="SSF57184">
    <property type="entry name" value="Growth factor receptor domain"/>
    <property type="match status" value="1"/>
</dbReference>
<feature type="disulfide bond" evidence="14">
    <location>
        <begin position="212"/>
        <end position="227"/>
    </location>
</feature>
<sequence>MDFLIILCVIALSNSGSLSDIYGVDGADAPAPLRCTIGFHPCKDGSECIVYRNLCDGEEDCKDGSDEDDCSVGCETEQFPCAHGKKCIDKTEVCDGVAQCQDRSDEMDCWEPSQSCALRCDNRTRCVPDSFRCDGENDCLDGTDEAGCAEEVCIRGEFRCSSGRCVSESLRCDGYPDCPDRSDESGCAEASECPTEHRCPHSQECLLEEWYCDGDNDCEDTSDEKNCKVAQRTCGEFQWSCASKKECVPISWRCDGVKDCKDASDERECEGVDCPSHQFQCGTGECLDRDVVCDGTPTCPDGSDEGGLCAPGSCSGPDGSRCTQDCYSTPQGMKCACLVGFRLQQDGVSCVDINECDEIIPQVCSHTCHNTQGSYKCSCHPGYLLEPDAHSCKITGEPLLLTAVQHDLKLFNLRRASLDVLSTFSKKVVLSLDYDWREWTVFWVSRDADSIRWISLNQKRKGTMIKGIKLDCIAVDWVGRNLYWTDGVGGQILATGLNTTATDTRGYTVVLDEDLEQPHSLVLLPPRGLMFWSEIGSEPQIERAGMDGSDRKVVVSQSLSWPASLSADALADRIYWTDEKLKCIGSATFDGGDIKIIQLMEMSSPFSVIVFNDEIYWSDTKRRTVQRARKNTGKDREVLLKQLGQPFGLKVIHELLQPNTTDPCAELKCSHLCLLAPGLQGVCRCPAGLLLAEDGISCTSPEEDSFLLLLSSTAVTQVYLRSIGAGVTVKGWPAHRTLPLGAVNEPTALDLALQGQTLYLADSAQGSVRLYGLEERLQPQAPALQLQGEAVSALAVDWITLNLYWSGTKRPGIQVRSAGGKHTATLLHKEVAGPGSIAVHPPTGRLCFAASAPARVDCAFMDGRNRSLLRKSAGGPTSLAFTDDGTHLYWADIDAGVIASSRVDGSGYKEHQTGDGLLRSFAYGDSKLFWATLNGSLKLSTVRVWVGDGLKSKTMWFEAKTDVVALKAYSKTSQKGTNDCAVKNGGCSDLCLAFPGGRTCRCARDHRAVNITHCQPCAPQTKPCQDGQTCIPLGKFCDGQPDCSDKSDEDCFSGTVKAPADPQGGPLPTDSVSGSPGAATSSAEDKRVLVQNLDTQPCDDQLCHQHGACVRQNGASVCRCRVGYSGEFCQDTVTASLRTPLMYGAVSLLVAIVVVGVILAVKRSLARRRARAVAKDTSLMDMEKRTEAASTQKGQKEACDPVEEFVAPVN</sequence>
<evidence type="ECO:0000256" key="15">
    <source>
        <dbReference type="PROSITE-ProRule" id="PRU00461"/>
    </source>
</evidence>
<dbReference type="PRINTS" id="PR00261">
    <property type="entry name" value="LDLRECEPTOR"/>
</dbReference>
<feature type="disulfide bond" evidence="14">
    <location>
        <begin position="274"/>
        <end position="286"/>
    </location>
</feature>
<evidence type="ECO:0000256" key="14">
    <source>
        <dbReference type="PROSITE-ProRule" id="PRU00124"/>
    </source>
</evidence>
<feature type="compositionally biased region" description="Polar residues" evidence="16">
    <location>
        <begin position="1070"/>
        <end position="1082"/>
    </location>
</feature>
<dbReference type="SUPFAM" id="SSF57424">
    <property type="entry name" value="LDL receptor-like module"/>
    <property type="match status" value="7"/>
</dbReference>
<dbReference type="Pfam" id="PF00057">
    <property type="entry name" value="Ldl_recept_a"/>
    <property type="match status" value="8"/>
</dbReference>
<evidence type="ECO:0000256" key="7">
    <source>
        <dbReference type="ARBA" id="ARBA00022737"/>
    </source>
</evidence>
<dbReference type="Pfam" id="PF00058">
    <property type="entry name" value="Ldl_recept_b"/>
    <property type="match status" value="2"/>
</dbReference>
<dbReference type="PANTHER" id="PTHR22722">
    <property type="entry name" value="LOW-DENSITY LIPOPROTEIN RECEPTOR-RELATED PROTEIN 2-RELATED"/>
    <property type="match status" value="1"/>
</dbReference>
<name>A0A9Q1HUN3_CONCO</name>
<evidence type="ECO:0000256" key="8">
    <source>
        <dbReference type="ARBA" id="ARBA00022989"/>
    </source>
</evidence>